<dbReference type="PANTHER" id="PTHR34687:SF1">
    <property type="entry name" value="CHAPERONE PROTEIN DNAJ-LIKE PROTEIN"/>
    <property type="match status" value="1"/>
</dbReference>
<dbReference type="PANTHER" id="PTHR34687">
    <property type="entry name" value="CHAPERONE PROTEIN DNAJ-LIKE PROTEIN"/>
    <property type="match status" value="1"/>
</dbReference>
<comment type="caution">
    <text evidence="2">The sequence shown here is derived from an EMBL/GenBank/DDBJ whole genome shotgun (WGS) entry which is preliminary data.</text>
</comment>
<reference evidence="2" key="2">
    <citation type="submission" date="2020-08" db="EMBL/GenBank/DDBJ databases">
        <title>Plant Genome Project.</title>
        <authorList>
            <person name="Zhang R.-G."/>
        </authorList>
    </citation>
    <scope>NUCLEOTIDE SEQUENCE</scope>
    <source>
        <strain evidence="2">Huo1</strain>
        <tissue evidence="2">Leaf</tissue>
    </source>
</reference>
<keyword evidence="1" id="KW-0472">Membrane</keyword>
<dbReference type="EMBL" id="PNBA02000011">
    <property type="protein sequence ID" value="KAG6407951.1"/>
    <property type="molecule type" value="Genomic_DNA"/>
</dbReference>
<evidence type="ECO:0000313" key="3">
    <source>
        <dbReference type="Proteomes" id="UP000298416"/>
    </source>
</evidence>
<evidence type="ECO:0000313" key="2">
    <source>
        <dbReference type="EMBL" id="KAG6407951.1"/>
    </source>
</evidence>
<name>A0A8X8ZKE7_SALSN</name>
<sequence>MDPIALTQVAAMGVSVLAGAVLVKQLMKEASMMGSERTPRCPVCNGSGWVKCLCSQWSDGDAGCRTCHGSVRMTCGSCGGTRTGRPISVRIHASRSY</sequence>
<accession>A0A8X8ZKE7</accession>
<feature type="transmembrane region" description="Helical" evidence="1">
    <location>
        <begin position="6"/>
        <end position="23"/>
    </location>
</feature>
<protein>
    <submittedName>
        <fullName evidence="2">Uncharacterized protein</fullName>
    </submittedName>
</protein>
<organism evidence="2">
    <name type="scientific">Salvia splendens</name>
    <name type="common">Scarlet sage</name>
    <dbReference type="NCBI Taxonomy" id="180675"/>
    <lineage>
        <taxon>Eukaryota</taxon>
        <taxon>Viridiplantae</taxon>
        <taxon>Streptophyta</taxon>
        <taxon>Embryophyta</taxon>
        <taxon>Tracheophyta</taxon>
        <taxon>Spermatophyta</taxon>
        <taxon>Magnoliopsida</taxon>
        <taxon>eudicotyledons</taxon>
        <taxon>Gunneridae</taxon>
        <taxon>Pentapetalae</taxon>
        <taxon>asterids</taxon>
        <taxon>lamiids</taxon>
        <taxon>Lamiales</taxon>
        <taxon>Lamiaceae</taxon>
        <taxon>Nepetoideae</taxon>
        <taxon>Mentheae</taxon>
        <taxon>Salviinae</taxon>
        <taxon>Salvia</taxon>
        <taxon>Salvia subgen. Calosphace</taxon>
        <taxon>core Calosphace</taxon>
    </lineage>
</organism>
<keyword evidence="3" id="KW-1185">Reference proteome</keyword>
<keyword evidence="1" id="KW-1133">Transmembrane helix</keyword>
<evidence type="ECO:0000256" key="1">
    <source>
        <dbReference type="SAM" id="Phobius"/>
    </source>
</evidence>
<proteinExistence type="predicted"/>
<reference evidence="2" key="1">
    <citation type="submission" date="2018-01" db="EMBL/GenBank/DDBJ databases">
        <authorList>
            <person name="Mao J.F."/>
        </authorList>
    </citation>
    <scope>NUCLEOTIDE SEQUENCE</scope>
    <source>
        <strain evidence="2">Huo1</strain>
        <tissue evidence="2">Leaf</tissue>
    </source>
</reference>
<dbReference type="AlphaFoldDB" id="A0A8X8ZKE7"/>
<gene>
    <name evidence="2" type="ORF">SASPL_130952</name>
</gene>
<keyword evidence="1" id="KW-0812">Transmembrane</keyword>
<dbReference type="Proteomes" id="UP000298416">
    <property type="component" value="Unassembled WGS sequence"/>
</dbReference>